<dbReference type="EMBL" id="KQ257451">
    <property type="protein sequence ID" value="KND03826.1"/>
    <property type="molecule type" value="Genomic_DNA"/>
</dbReference>
<dbReference type="InParanoid" id="A0A0L0HR23"/>
<dbReference type="RefSeq" id="XP_016611865.1">
    <property type="nucleotide sequence ID" value="XM_016749607.1"/>
</dbReference>
<dbReference type="VEuPathDB" id="FungiDB:SPPG_01281"/>
<reference evidence="2 3" key="1">
    <citation type="submission" date="2009-08" db="EMBL/GenBank/DDBJ databases">
        <title>The Genome Sequence of Spizellomyces punctatus strain DAOM BR117.</title>
        <authorList>
            <consortium name="The Broad Institute Genome Sequencing Platform"/>
            <person name="Russ C."/>
            <person name="Cuomo C."/>
            <person name="Shea T."/>
            <person name="Young S.K."/>
            <person name="Zeng Q."/>
            <person name="Koehrsen M."/>
            <person name="Haas B."/>
            <person name="Borodovsky M."/>
            <person name="Guigo R."/>
            <person name="Alvarado L."/>
            <person name="Berlin A."/>
            <person name="Bochicchio J."/>
            <person name="Borenstein D."/>
            <person name="Chapman S."/>
            <person name="Chen Z."/>
            <person name="Engels R."/>
            <person name="Freedman E."/>
            <person name="Gellesch M."/>
            <person name="Goldberg J."/>
            <person name="Griggs A."/>
            <person name="Gujja S."/>
            <person name="Heiman D."/>
            <person name="Hepburn T."/>
            <person name="Howarth C."/>
            <person name="Jen D."/>
            <person name="Larson L."/>
            <person name="Lewis B."/>
            <person name="Mehta T."/>
            <person name="Park D."/>
            <person name="Pearson M."/>
            <person name="Roberts A."/>
            <person name="Saif S."/>
            <person name="Shenoy N."/>
            <person name="Sisk P."/>
            <person name="Stolte C."/>
            <person name="Sykes S."/>
            <person name="Thomson T."/>
            <person name="Walk T."/>
            <person name="White J."/>
            <person name="Yandava C."/>
            <person name="Burger G."/>
            <person name="Gray M.W."/>
            <person name="Holland P.W.H."/>
            <person name="King N."/>
            <person name="Lang F.B.F."/>
            <person name="Roger A.J."/>
            <person name="Ruiz-Trillo I."/>
            <person name="Lander E."/>
            <person name="Nusbaum C."/>
        </authorList>
    </citation>
    <scope>NUCLEOTIDE SEQUENCE [LARGE SCALE GENOMIC DNA]</scope>
    <source>
        <strain evidence="2 3">DAOM BR117</strain>
    </source>
</reference>
<feature type="compositionally biased region" description="Acidic residues" evidence="1">
    <location>
        <begin position="520"/>
        <end position="531"/>
    </location>
</feature>
<dbReference type="InterPro" id="IPR036047">
    <property type="entry name" value="F-box-like_dom_sf"/>
</dbReference>
<name>A0A0L0HR23_SPIPD</name>
<evidence type="ECO:0000313" key="2">
    <source>
        <dbReference type="EMBL" id="KND03826.1"/>
    </source>
</evidence>
<dbReference type="Proteomes" id="UP000053201">
    <property type="component" value="Unassembled WGS sequence"/>
</dbReference>
<organism evidence="2 3">
    <name type="scientific">Spizellomyces punctatus (strain DAOM BR117)</name>
    <dbReference type="NCBI Taxonomy" id="645134"/>
    <lineage>
        <taxon>Eukaryota</taxon>
        <taxon>Fungi</taxon>
        <taxon>Fungi incertae sedis</taxon>
        <taxon>Chytridiomycota</taxon>
        <taxon>Chytridiomycota incertae sedis</taxon>
        <taxon>Chytridiomycetes</taxon>
        <taxon>Spizellomycetales</taxon>
        <taxon>Spizellomycetaceae</taxon>
        <taxon>Spizellomyces</taxon>
    </lineage>
</organism>
<feature type="region of interest" description="Disordered" evidence="1">
    <location>
        <begin position="498"/>
        <end position="582"/>
    </location>
</feature>
<dbReference type="AlphaFoldDB" id="A0A0L0HR23"/>
<dbReference type="SUPFAM" id="SSF81383">
    <property type="entry name" value="F-box domain"/>
    <property type="match status" value="1"/>
</dbReference>
<accession>A0A0L0HR23</accession>
<proteinExistence type="predicted"/>
<sequence length="582" mass="66144">MSLDRRHILSLPSELAARIVSTLTLDHFFPFACTCKTLYGFVMEEAQLAILYMERFGKDKVLEAMLAFDEEEDELVVPESWRVPRIAKVLLINRPSLLKRLLLTSNHSLALVRFALDRLLTTCMDYPKTSRKVPFALSMIIDSPRSQELAETDNLLDIDEGECLEEEPELFIFCFDTYLSSGPSARILEKDPSDRILMGFMEMEWNVANGWDKYARLLELLKQREDRISPKWLRSCLSQHASKFKFAGRSEGISVIQEAFTDCRGEEFALDALVYASRFLRENRNLSYLRQCIEEGKLTLDYLLQPNPPFAIPYGQQASVFLWDLLTVNDMTMNLGETSAEQEENIKFWLISVYPVLLPLLSEPLPQSAFGQYGRTTLRRTQNASKFNLDNLLRELVHPLRPANRSERVANILKEIIRDNRDITGAKGKNIYRITPTFMTWLVKNAGSPSSHDLLKTWFEVYQDPSGNNGTVTQGIHKSLAARAGLYEFVQSCILSPSPAMGTRSARKGKGKEVVHMEASDDEDDINDESLPEYPIPSEGPSGTGRRRSKRLLAQVEHEEGDPYEGGSSSTRRTRKRFSSGA</sequence>
<feature type="compositionally biased region" description="Basic residues" evidence="1">
    <location>
        <begin position="572"/>
        <end position="582"/>
    </location>
</feature>
<evidence type="ECO:0008006" key="4">
    <source>
        <dbReference type="Google" id="ProtNLM"/>
    </source>
</evidence>
<evidence type="ECO:0000313" key="3">
    <source>
        <dbReference type="Proteomes" id="UP000053201"/>
    </source>
</evidence>
<keyword evidence="3" id="KW-1185">Reference proteome</keyword>
<dbReference type="GeneID" id="27684957"/>
<dbReference type="OrthoDB" id="2095648at2759"/>
<gene>
    <name evidence="2" type="ORF">SPPG_01281</name>
</gene>
<protein>
    <recommendedName>
        <fullName evidence="4">F-box domain-containing protein</fullName>
    </recommendedName>
</protein>
<evidence type="ECO:0000256" key="1">
    <source>
        <dbReference type="SAM" id="MobiDB-lite"/>
    </source>
</evidence>